<dbReference type="Gene3D" id="3.40.50.10400">
    <property type="entry name" value="Hypothetical protein PA1492"/>
    <property type="match status" value="1"/>
</dbReference>
<accession>A0ABX8MVX0</accession>
<dbReference type="CDD" id="cd24157">
    <property type="entry name" value="NUDIX_GDPMK"/>
    <property type="match status" value="1"/>
</dbReference>
<evidence type="ECO:0000256" key="3">
    <source>
        <dbReference type="ARBA" id="ARBA00007275"/>
    </source>
</evidence>
<dbReference type="Gene3D" id="3.90.79.10">
    <property type="entry name" value="Nucleoside Triphosphate Pyrophosphohydrolase"/>
    <property type="match status" value="1"/>
</dbReference>
<evidence type="ECO:0000256" key="2">
    <source>
        <dbReference type="ARBA" id="ARBA00001946"/>
    </source>
</evidence>
<dbReference type="Pfam" id="PF00293">
    <property type="entry name" value="NUDIX"/>
    <property type="match status" value="1"/>
</dbReference>
<feature type="domain" description="Nudix hydrolase" evidence="9">
    <location>
        <begin position="44"/>
        <end position="182"/>
    </location>
</feature>
<dbReference type="Proteomes" id="UP000693952">
    <property type="component" value="Chromosome"/>
</dbReference>
<keyword evidence="6 10" id="KW-0378">Hydrolase</keyword>
<dbReference type="InterPro" id="IPR000086">
    <property type="entry name" value="NUDIX_hydrolase_dom"/>
</dbReference>
<dbReference type="NCBIfam" id="NF011585">
    <property type="entry name" value="PRK15009.1"/>
    <property type="match status" value="1"/>
</dbReference>
<comment type="catalytic activity">
    <reaction evidence="1">
        <text>GDP-alpha-D-mannose + H2O = alpha-D-mannose 1-phosphate + GMP + 2 H(+)</text>
        <dbReference type="Rhea" id="RHEA:27978"/>
        <dbReference type="ChEBI" id="CHEBI:15377"/>
        <dbReference type="ChEBI" id="CHEBI:15378"/>
        <dbReference type="ChEBI" id="CHEBI:57527"/>
        <dbReference type="ChEBI" id="CHEBI:58115"/>
        <dbReference type="ChEBI" id="CHEBI:58409"/>
    </reaction>
</comment>
<comment type="cofactor">
    <cofactor evidence="2">
        <name>Mg(2+)</name>
        <dbReference type="ChEBI" id="CHEBI:18420"/>
    </cofactor>
</comment>
<evidence type="ECO:0000256" key="7">
    <source>
        <dbReference type="ARBA" id="ARBA00032162"/>
    </source>
</evidence>
<evidence type="ECO:0000313" key="11">
    <source>
        <dbReference type="Proteomes" id="UP000693952"/>
    </source>
</evidence>
<dbReference type="NCBIfam" id="TIGR00052">
    <property type="entry name" value="nudix-type nucleoside diphosphatase, YffH/AdpP family"/>
    <property type="match status" value="1"/>
</dbReference>
<comment type="subunit">
    <text evidence="4">Homodimer.</text>
</comment>
<dbReference type="EMBL" id="CP077074">
    <property type="protein sequence ID" value="QXH43372.1"/>
    <property type="molecule type" value="Genomic_DNA"/>
</dbReference>
<evidence type="ECO:0000259" key="9">
    <source>
        <dbReference type="PROSITE" id="PS51462"/>
    </source>
</evidence>
<comment type="similarity">
    <text evidence="3">Belongs to the Nudix hydrolase family. NudK subfamily.</text>
</comment>
<dbReference type="GO" id="GO:0016787">
    <property type="term" value="F:hydrolase activity"/>
    <property type="evidence" value="ECO:0007669"/>
    <property type="project" value="UniProtKB-KW"/>
</dbReference>
<evidence type="ECO:0000256" key="4">
    <source>
        <dbReference type="ARBA" id="ARBA00011738"/>
    </source>
</evidence>
<evidence type="ECO:0000313" key="10">
    <source>
        <dbReference type="EMBL" id="QXH43372.1"/>
    </source>
</evidence>
<dbReference type="PROSITE" id="PS51462">
    <property type="entry name" value="NUDIX"/>
    <property type="match status" value="1"/>
</dbReference>
<dbReference type="PANTHER" id="PTHR11839:SF18">
    <property type="entry name" value="NUDIX HYDROLASE DOMAIN-CONTAINING PROTEIN"/>
    <property type="match status" value="1"/>
</dbReference>
<protein>
    <recommendedName>
        <fullName evidence="5">GDP-mannose pyrophosphatase</fullName>
    </recommendedName>
    <alternativeName>
        <fullName evidence="7">GDP-mannose hydrolase</fullName>
    </alternativeName>
    <alternativeName>
        <fullName evidence="8">GDPMK</fullName>
    </alternativeName>
</protein>
<dbReference type="InterPro" id="IPR004385">
    <property type="entry name" value="NDP_pyrophosphatase"/>
</dbReference>
<dbReference type="PANTHER" id="PTHR11839">
    <property type="entry name" value="UDP/ADP-SUGAR PYROPHOSPHATASE"/>
    <property type="match status" value="1"/>
</dbReference>
<organism evidence="10 11">
    <name type="scientific">Pseudomonas sessilinigenes</name>
    <dbReference type="NCBI Taxonomy" id="658629"/>
    <lineage>
        <taxon>Bacteria</taxon>
        <taxon>Pseudomonadati</taxon>
        <taxon>Pseudomonadota</taxon>
        <taxon>Gammaproteobacteria</taxon>
        <taxon>Pseudomonadales</taxon>
        <taxon>Pseudomonadaceae</taxon>
        <taxon>Pseudomonas</taxon>
    </lineage>
</organism>
<proteinExistence type="inferred from homology"/>
<gene>
    <name evidence="10" type="primary">nudK</name>
    <name evidence="10" type="ORF">KSS89_14495</name>
</gene>
<dbReference type="RefSeq" id="WP_124346663.1">
    <property type="nucleotide sequence ID" value="NZ_CP027706.1"/>
</dbReference>
<dbReference type="InterPro" id="IPR015797">
    <property type="entry name" value="NUDIX_hydrolase-like_dom_sf"/>
</dbReference>
<evidence type="ECO:0000256" key="8">
    <source>
        <dbReference type="ARBA" id="ARBA00032272"/>
    </source>
</evidence>
<evidence type="ECO:0000256" key="5">
    <source>
        <dbReference type="ARBA" id="ARBA00016377"/>
    </source>
</evidence>
<sequence length="318" mass="35369">MSEASIRITGEQTLSDNWYVLKKYSFELRRRDGSWQAQTREVYDRGNGATILLYNLERRTVLLTRQFRMPAYVNDHDGYLIETAAGLLDNASPEVRIRQEAEEETGYRVGEVQKVFDAFMSPGSVTERVHFFIARYQADDRIDDGGGLEHEGEDIEVLELDIDQALGMIHSGEIADGKTIMLLQYLQLHVLKPRSLMVLVAGPYRSGTGDDPTQLARNVEAMEQCAAQVLAAGHFPLLGEWVALPMTRLAGSTAVGDEVYEAQFHAYAERLLQRCDAVLRIGGPSAGCDAMLEQARRQGLAIYHGVEQLPVLAIPSPA</sequence>
<name>A0ABX8MVX0_9PSED</name>
<evidence type="ECO:0000256" key="1">
    <source>
        <dbReference type="ARBA" id="ARBA00000847"/>
    </source>
</evidence>
<dbReference type="SUPFAM" id="SSF55811">
    <property type="entry name" value="Nudix"/>
    <property type="match status" value="1"/>
</dbReference>
<reference evidence="10" key="1">
    <citation type="submission" date="2021-06" db="EMBL/GenBank/DDBJ databases">
        <title>Updating the genus Pseudomonas: Description of 43 new species and partition of the Pseudomonas putida group.</title>
        <authorList>
            <person name="Girard L."/>
            <person name="Lood C."/>
            <person name="Vandamme P."/>
            <person name="Rokni-Zadeh H."/>
            <person name="van Noort V."/>
            <person name="Hofte M."/>
            <person name="Lavigne R."/>
            <person name="De Mot R."/>
        </authorList>
    </citation>
    <scope>NUCLEOTIDE SEQUENCE</scope>
    <source>
        <strain evidence="10">CMR12a</strain>
    </source>
</reference>
<keyword evidence="11" id="KW-1185">Reference proteome</keyword>
<evidence type="ECO:0000256" key="6">
    <source>
        <dbReference type="ARBA" id="ARBA00022801"/>
    </source>
</evidence>